<dbReference type="InterPro" id="IPR050834">
    <property type="entry name" value="Glycosyltransf_2"/>
</dbReference>
<keyword evidence="3" id="KW-1185">Reference proteome</keyword>
<accession>A0ABT0KHA5</accession>
<dbReference type="Pfam" id="PF00535">
    <property type="entry name" value="Glycos_transf_2"/>
    <property type="match status" value="1"/>
</dbReference>
<dbReference type="PANTHER" id="PTHR43685">
    <property type="entry name" value="GLYCOSYLTRANSFERASE"/>
    <property type="match status" value="1"/>
</dbReference>
<dbReference type="Proteomes" id="UP001165275">
    <property type="component" value="Unassembled WGS sequence"/>
</dbReference>
<gene>
    <name evidence="2" type="ORF">KAJ71_20705</name>
</gene>
<evidence type="ECO:0000259" key="1">
    <source>
        <dbReference type="Pfam" id="PF00535"/>
    </source>
</evidence>
<dbReference type="SUPFAM" id="SSF53448">
    <property type="entry name" value="Nucleotide-diphospho-sugar transferases"/>
    <property type="match status" value="1"/>
</dbReference>
<evidence type="ECO:0000313" key="3">
    <source>
        <dbReference type="Proteomes" id="UP001165275"/>
    </source>
</evidence>
<dbReference type="InterPro" id="IPR029044">
    <property type="entry name" value="Nucleotide-diphossugar_trans"/>
</dbReference>
<feature type="domain" description="Glycosyltransferase 2-like" evidence="1">
    <location>
        <begin position="10"/>
        <end position="141"/>
    </location>
</feature>
<reference evidence="2" key="1">
    <citation type="submission" date="2021-04" db="EMBL/GenBank/DDBJ databases">
        <title>Genome sequence of Serratia sp. arafor3.</title>
        <authorList>
            <person name="Besaury L."/>
        </authorList>
    </citation>
    <scope>NUCLEOTIDE SEQUENCE</scope>
    <source>
        <strain evidence="2">Arafor3</strain>
    </source>
</reference>
<dbReference type="EMBL" id="JAGQDC010000022">
    <property type="protein sequence ID" value="MCL1031418.1"/>
    <property type="molecule type" value="Genomic_DNA"/>
</dbReference>
<dbReference type="EC" id="2.4.-.-" evidence="2"/>
<keyword evidence="2" id="KW-0808">Transferase</keyword>
<dbReference type="GO" id="GO:0016757">
    <property type="term" value="F:glycosyltransferase activity"/>
    <property type="evidence" value="ECO:0007669"/>
    <property type="project" value="UniProtKB-KW"/>
</dbReference>
<sequence length="288" mass="33782">MNNEVTDKVSIYLSTCNRVDRLKRALTSVLNQDYSNIEILVCDDASSDGTQEYMEGVISTDSRIKYLRNESNKGACFTRNQGIFSATGKYITGIDDDDEFTSNRISLFVNNWDEKYSFLCCDFRNRYIGGEENIHYNFNSKLVYNFTDLLFDNPASNQIFTLTSRMLEIGGFDDRAKRLQDWDTWLRLSYNYGDFIRLSDTTYIMHHDHSLNETRVSKSCSFLNALNDLVDRNKEIYGDKNYRIVKYSILYQRKELSIIDGLKWAILEKNAKHFIKFFVQFVNEKRTD</sequence>
<dbReference type="Gene3D" id="3.90.550.10">
    <property type="entry name" value="Spore Coat Polysaccharide Biosynthesis Protein SpsA, Chain A"/>
    <property type="match status" value="1"/>
</dbReference>
<comment type="caution">
    <text evidence="2">The sequence shown here is derived from an EMBL/GenBank/DDBJ whole genome shotgun (WGS) entry which is preliminary data.</text>
</comment>
<dbReference type="PANTHER" id="PTHR43685:SF2">
    <property type="entry name" value="GLYCOSYLTRANSFERASE 2-LIKE DOMAIN-CONTAINING PROTEIN"/>
    <property type="match status" value="1"/>
</dbReference>
<name>A0ABT0KHA5_9GAMM</name>
<dbReference type="RefSeq" id="WP_248947429.1">
    <property type="nucleotide sequence ID" value="NZ_JAGQDC010000022.1"/>
</dbReference>
<dbReference type="CDD" id="cd00761">
    <property type="entry name" value="Glyco_tranf_GTA_type"/>
    <property type="match status" value="1"/>
</dbReference>
<dbReference type="InterPro" id="IPR001173">
    <property type="entry name" value="Glyco_trans_2-like"/>
</dbReference>
<organism evidence="2 3">
    <name type="scientific">Serratia silvae</name>
    <dbReference type="NCBI Taxonomy" id="2824122"/>
    <lineage>
        <taxon>Bacteria</taxon>
        <taxon>Pseudomonadati</taxon>
        <taxon>Pseudomonadota</taxon>
        <taxon>Gammaproteobacteria</taxon>
        <taxon>Enterobacterales</taxon>
        <taxon>Yersiniaceae</taxon>
        <taxon>Serratia</taxon>
    </lineage>
</organism>
<evidence type="ECO:0000313" key="2">
    <source>
        <dbReference type="EMBL" id="MCL1031418.1"/>
    </source>
</evidence>
<keyword evidence="2" id="KW-0328">Glycosyltransferase</keyword>
<protein>
    <submittedName>
        <fullName evidence="2">Glycosyltransferase</fullName>
        <ecNumber evidence="2">2.4.-.-</ecNumber>
    </submittedName>
</protein>
<proteinExistence type="predicted"/>